<dbReference type="CDD" id="cd04301">
    <property type="entry name" value="NAT_SF"/>
    <property type="match status" value="1"/>
</dbReference>
<organism evidence="2 3">
    <name type="scientific">Natronobacterium gregoryi</name>
    <dbReference type="NCBI Taxonomy" id="44930"/>
    <lineage>
        <taxon>Archaea</taxon>
        <taxon>Methanobacteriati</taxon>
        <taxon>Methanobacteriota</taxon>
        <taxon>Stenosarchaea group</taxon>
        <taxon>Halobacteria</taxon>
        <taxon>Halobacteriales</taxon>
        <taxon>Natrialbaceae</taxon>
        <taxon>Natronobacterium</taxon>
    </lineage>
</organism>
<keyword evidence="2" id="KW-0808">Transferase</keyword>
<dbReference type="Gene3D" id="3.40.630.30">
    <property type="match status" value="1"/>
</dbReference>
<dbReference type="GO" id="GO:0016747">
    <property type="term" value="F:acyltransferase activity, transferring groups other than amino-acyl groups"/>
    <property type="evidence" value="ECO:0007669"/>
    <property type="project" value="InterPro"/>
</dbReference>
<evidence type="ECO:0000313" key="3">
    <source>
        <dbReference type="Proteomes" id="UP000182829"/>
    </source>
</evidence>
<reference evidence="2 3" key="1">
    <citation type="submission" date="2016-10" db="EMBL/GenBank/DDBJ databases">
        <authorList>
            <person name="de Groot N.N."/>
        </authorList>
    </citation>
    <scope>NUCLEOTIDE SEQUENCE [LARGE SCALE GENOMIC DNA]</scope>
    <source>
        <strain evidence="2 3">SP2</strain>
    </source>
</reference>
<name>A0A1I3KI79_9EURY</name>
<proteinExistence type="predicted"/>
<dbReference type="PROSITE" id="PS51186">
    <property type="entry name" value="GNAT"/>
    <property type="match status" value="1"/>
</dbReference>
<gene>
    <name evidence="2" type="ORF">SAMN05443661_10465</name>
</gene>
<protein>
    <submittedName>
        <fullName evidence="2">Acetyltransferase (GNAT) domain-containing protein</fullName>
    </submittedName>
</protein>
<dbReference type="OMA" id="EARYYRW"/>
<dbReference type="RefSeq" id="WP_005579354.1">
    <property type="nucleotide sequence ID" value="NZ_FORO01000004.1"/>
</dbReference>
<dbReference type="OrthoDB" id="299799at2157"/>
<dbReference type="EMBL" id="FORO01000004">
    <property type="protein sequence ID" value="SFI71915.1"/>
    <property type="molecule type" value="Genomic_DNA"/>
</dbReference>
<dbReference type="Proteomes" id="UP000182829">
    <property type="component" value="Unassembled WGS sequence"/>
</dbReference>
<dbReference type="AlphaFoldDB" id="A0A1I3KI79"/>
<dbReference type="InterPro" id="IPR016181">
    <property type="entry name" value="Acyl_CoA_acyltransferase"/>
</dbReference>
<dbReference type="SUPFAM" id="SSF55729">
    <property type="entry name" value="Acyl-CoA N-acyltransferases (Nat)"/>
    <property type="match status" value="1"/>
</dbReference>
<dbReference type="GeneID" id="14208128"/>
<dbReference type="InterPro" id="IPR000182">
    <property type="entry name" value="GNAT_dom"/>
</dbReference>
<evidence type="ECO:0000313" key="2">
    <source>
        <dbReference type="EMBL" id="SFI71915.1"/>
    </source>
</evidence>
<accession>A0A1I3KI79</accession>
<sequence length="364" mass="41471">MSRSVARDQTDEYVVRRYADGDRESVLSLFETAWEHRSGTDWFEWKYVETPSLSHVPITLAERDGEVVAAQGYLPYPVRCRDEVVPALKPVDALVHPDHRRKGLYSRVTRKAIETYRDREPAFFFNFPNDASLGAQEKLGWRAVDVVPMQYRLQRPHEFLSDDAVPASLERPLTALSRAYLTARDRLATTPDRFDIDRHSSAPAAVLESLYESHVPDRLHVYRDARFYRWVLDAPNYDHTVYVARCDDRPVAALVTRTETGRAVKLMDALPATGDHEAFPELLSAAVADNESAAVMTVANDVLPPTLLNEFGFVRYRNPILSRVADPTYLAVRPLERDGETPPVSRNELTARDNWRVSFLEVTD</sequence>
<feature type="domain" description="N-acetyltransferase" evidence="1">
    <location>
        <begin position="13"/>
        <end position="172"/>
    </location>
</feature>
<dbReference type="Pfam" id="PF13527">
    <property type="entry name" value="Acetyltransf_9"/>
    <property type="match status" value="1"/>
</dbReference>
<evidence type="ECO:0000259" key="1">
    <source>
        <dbReference type="PROSITE" id="PS51186"/>
    </source>
</evidence>